<reference evidence="1" key="1">
    <citation type="submission" date="2019-08" db="EMBL/GenBank/DDBJ databases">
        <authorList>
            <person name="Kucharzyk K."/>
            <person name="Murdoch R.W."/>
            <person name="Higgins S."/>
            <person name="Loffler F."/>
        </authorList>
    </citation>
    <scope>NUCLEOTIDE SEQUENCE</scope>
</reference>
<organism evidence="1">
    <name type="scientific">bioreactor metagenome</name>
    <dbReference type="NCBI Taxonomy" id="1076179"/>
    <lineage>
        <taxon>unclassified sequences</taxon>
        <taxon>metagenomes</taxon>
        <taxon>ecological metagenomes</taxon>
    </lineage>
</organism>
<protein>
    <submittedName>
        <fullName evidence="1">Uncharacterized protein</fullName>
    </submittedName>
</protein>
<name>A0A645B5K9_9ZZZZ</name>
<dbReference type="EMBL" id="VSSQ01017512">
    <property type="protein sequence ID" value="MPM59901.1"/>
    <property type="molecule type" value="Genomic_DNA"/>
</dbReference>
<accession>A0A645B5K9</accession>
<comment type="caution">
    <text evidence="1">The sequence shown here is derived from an EMBL/GenBank/DDBJ whole genome shotgun (WGS) entry which is preliminary data.</text>
</comment>
<evidence type="ECO:0000313" key="1">
    <source>
        <dbReference type="EMBL" id="MPM59901.1"/>
    </source>
</evidence>
<gene>
    <name evidence="1" type="ORF">SDC9_106747</name>
</gene>
<proteinExistence type="predicted"/>
<dbReference type="AlphaFoldDB" id="A0A645B5K9"/>
<sequence length="132" mass="13813">MPVAALGNEVVQLAGGEGDGVKHADVRLDLPVEERALLGTSPHGQGDRRQCPSAGVDLDAVEVVGQDQVGDLGWGVALFLVDRVQQVEGVGQHVAGSAGRINDLELRRSGDLEEVGLLVDRGDVVPHLVNEV</sequence>